<gene>
    <name evidence="1" type="ORF">GAK29_01769</name>
</gene>
<dbReference type="EMBL" id="WNDP01000035">
    <property type="protein sequence ID" value="KAF1025706.1"/>
    <property type="molecule type" value="Genomic_DNA"/>
</dbReference>
<dbReference type="Proteomes" id="UP000490535">
    <property type="component" value="Unassembled WGS sequence"/>
</dbReference>
<organism evidence="1 2">
    <name type="scientific">Acinetobacter bereziniae</name>
    <name type="common">Acinetobacter genomosp. 10</name>
    <dbReference type="NCBI Taxonomy" id="106648"/>
    <lineage>
        <taxon>Bacteria</taxon>
        <taxon>Pseudomonadati</taxon>
        <taxon>Pseudomonadota</taxon>
        <taxon>Gammaproteobacteria</taxon>
        <taxon>Moraxellales</taxon>
        <taxon>Moraxellaceae</taxon>
        <taxon>Acinetobacter</taxon>
    </lineage>
</organism>
<accession>A0A833PG63</accession>
<evidence type="ECO:0008006" key="3">
    <source>
        <dbReference type="Google" id="ProtNLM"/>
    </source>
</evidence>
<name>A0A833PG63_ACIBZ</name>
<proteinExistence type="predicted"/>
<evidence type="ECO:0000313" key="2">
    <source>
        <dbReference type="Proteomes" id="UP000490535"/>
    </source>
</evidence>
<protein>
    <recommendedName>
        <fullName evidence="3">Glycosaminoglycan attachment site</fullName>
    </recommendedName>
</protein>
<dbReference type="AlphaFoldDB" id="A0A833PG63"/>
<evidence type="ECO:0000313" key="1">
    <source>
        <dbReference type="EMBL" id="KAF1025706.1"/>
    </source>
</evidence>
<sequence length="459" mass="53187">MQRIIDEAVKDLIEIIDNKKSPKDVAWQFILEELDAAKSSPVEFVHQRISTFYIEHHEYKDAMKRSWNDVDGQSGPQQYLVNICLTLLSQKINSEVIASLRISIVEYILAHYKFGRYFTNDLIDKNSSNIDLFFPEINGIGKNPNFVLLLDDKYCAVREVINKWATGFIDRDHKFKKEFQSTFNSSFWELYLFQAFKDFGMQIDFSKQSPDFTVKTIKGRTLNIEAVTANNADNSEPEWSSNRDLKEHSDFLNFSCIRILNSLNSKHKRYLNYYSSLSHVEGNPYIIALAPFEQPNFFIQNNEAIIRVLYGQGARCTKNQFGELECEIEFTPNISKENGAILELGIFTNKKYKEISAVIFSTTATVSKAIVQSNMEGTVRVSRFDSKKGLITDLIPNDIHIETHLDGLQIHHNPFAENPLNPEDFSKYEVSHYFYDLVKKEIDNKQRNYTIVSRIFFND</sequence>
<reference evidence="2" key="1">
    <citation type="journal article" date="2020" name="MBio">
        <title>Horizontal gene transfer to a defensive symbiont with a reduced genome amongst a multipartite beetle microbiome.</title>
        <authorList>
            <person name="Waterworth S.C."/>
            <person name="Florez L.V."/>
            <person name="Rees E.R."/>
            <person name="Hertweck C."/>
            <person name="Kaltenpoth M."/>
            <person name="Kwan J.C."/>
        </authorList>
    </citation>
    <scope>NUCLEOTIDE SEQUENCE [LARGE SCALE GENOMIC DNA]</scope>
</reference>
<comment type="caution">
    <text evidence="1">The sequence shown here is derived from an EMBL/GenBank/DDBJ whole genome shotgun (WGS) entry which is preliminary data.</text>
</comment>